<accession>A0AAV4TJS0</accession>
<comment type="caution">
    <text evidence="1">The sequence shown here is derived from an EMBL/GenBank/DDBJ whole genome shotgun (WGS) entry which is preliminary data.</text>
</comment>
<organism evidence="1 2">
    <name type="scientific">Caerostris darwini</name>
    <dbReference type="NCBI Taxonomy" id="1538125"/>
    <lineage>
        <taxon>Eukaryota</taxon>
        <taxon>Metazoa</taxon>
        <taxon>Ecdysozoa</taxon>
        <taxon>Arthropoda</taxon>
        <taxon>Chelicerata</taxon>
        <taxon>Arachnida</taxon>
        <taxon>Araneae</taxon>
        <taxon>Araneomorphae</taxon>
        <taxon>Entelegynae</taxon>
        <taxon>Araneoidea</taxon>
        <taxon>Araneidae</taxon>
        <taxon>Caerostris</taxon>
    </lineage>
</organism>
<keyword evidence="2" id="KW-1185">Reference proteome</keyword>
<dbReference type="Proteomes" id="UP001054837">
    <property type="component" value="Unassembled WGS sequence"/>
</dbReference>
<dbReference type="AlphaFoldDB" id="A0AAV4TJS0"/>
<name>A0AAV4TJS0_9ARAC</name>
<evidence type="ECO:0000313" key="1">
    <source>
        <dbReference type="EMBL" id="GIY45444.1"/>
    </source>
</evidence>
<dbReference type="EMBL" id="BPLQ01009629">
    <property type="protein sequence ID" value="GIY45444.1"/>
    <property type="molecule type" value="Genomic_DNA"/>
</dbReference>
<evidence type="ECO:0000313" key="2">
    <source>
        <dbReference type="Proteomes" id="UP001054837"/>
    </source>
</evidence>
<reference evidence="1 2" key="1">
    <citation type="submission" date="2021-06" db="EMBL/GenBank/DDBJ databases">
        <title>Caerostris darwini draft genome.</title>
        <authorList>
            <person name="Kono N."/>
            <person name="Arakawa K."/>
        </authorList>
    </citation>
    <scope>NUCLEOTIDE SEQUENCE [LARGE SCALE GENOMIC DNA]</scope>
</reference>
<sequence>MDYCGTSKEHPSNFAVAVKSHISNRFLEKFFFPPSLNGRCRLQLWGTCIAAPHFVFCGYSNFGTTRLRVGTTEKGRGKDGNAFLMLIPSVCIQGEMAFDVFKTS</sequence>
<protein>
    <submittedName>
        <fullName evidence="1">Uncharacterized protein</fullName>
    </submittedName>
</protein>
<proteinExistence type="predicted"/>
<gene>
    <name evidence="1" type="ORF">CDAR_71741</name>
</gene>